<gene>
    <name evidence="1" type="ORF">PS685_05179</name>
</gene>
<reference evidence="1 2" key="1">
    <citation type="submission" date="2019-09" db="EMBL/GenBank/DDBJ databases">
        <authorList>
            <person name="Chandra G."/>
            <person name="Truman W A."/>
        </authorList>
    </citation>
    <scope>NUCLEOTIDE SEQUENCE [LARGE SCALE GENOMIC DNA]</scope>
    <source>
        <strain evidence="1">PS685</strain>
    </source>
</reference>
<dbReference type="AlphaFoldDB" id="A0A5E7AFC5"/>
<sequence length="63" mass="6717">MFVLEQAAQRHPGPVGDHFGDAAGADVEGQQGLVALGVGQSSLQLFADIRPRWFGLARIEQLS</sequence>
<protein>
    <submittedName>
        <fullName evidence="1">Uncharacterized protein</fullName>
    </submittedName>
</protein>
<name>A0A5E7AFC5_PSEFL</name>
<dbReference type="Proteomes" id="UP000326437">
    <property type="component" value="Unassembled WGS sequence"/>
</dbReference>
<evidence type="ECO:0000313" key="2">
    <source>
        <dbReference type="Proteomes" id="UP000326437"/>
    </source>
</evidence>
<evidence type="ECO:0000313" key="1">
    <source>
        <dbReference type="EMBL" id="VVN73643.1"/>
    </source>
</evidence>
<accession>A0A5E7AFC5</accession>
<proteinExistence type="predicted"/>
<organism evidence="1 2">
    <name type="scientific">Pseudomonas fluorescens</name>
    <dbReference type="NCBI Taxonomy" id="294"/>
    <lineage>
        <taxon>Bacteria</taxon>
        <taxon>Pseudomonadati</taxon>
        <taxon>Pseudomonadota</taxon>
        <taxon>Gammaproteobacteria</taxon>
        <taxon>Pseudomonadales</taxon>
        <taxon>Pseudomonadaceae</taxon>
        <taxon>Pseudomonas</taxon>
    </lineage>
</organism>
<dbReference type="EMBL" id="CABVHO010000268">
    <property type="protein sequence ID" value="VVN73643.1"/>
    <property type="molecule type" value="Genomic_DNA"/>
</dbReference>